<dbReference type="AlphaFoldDB" id="A0A562IBT7"/>
<evidence type="ECO:0000313" key="1">
    <source>
        <dbReference type="EMBL" id="TWH68450.1"/>
    </source>
</evidence>
<keyword evidence="2" id="KW-1185">Reference proteome</keyword>
<evidence type="ECO:0008006" key="3">
    <source>
        <dbReference type="Google" id="ProtNLM"/>
    </source>
</evidence>
<gene>
    <name evidence="1" type="ORF">JD77_03443</name>
</gene>
<evidence type="ECO:0000313" key="2">
    <source>
        <dbReference type="Proteomes" id="UP000319825"/>
    </source>
</evidence>
<accession>A0A562IBT7</accession>
<proteinExistence type="predicted"/>
<dbReference type="Proteomes" id="UP000319825">
    <property type="component" value="Unassembled WGS sequence"/>
</dbReference>
<name>A0A562IBT7_MICOL</name>
<dbReference type="EMBL" id="VLKE01000001">
    <property type="protein sequence ID" value="TWH68450.1"/>
    <property type="molecule type" value="Genomic_DNA"/>
</dbReference>
<sequence>MTARPHRPGRPHWRCTACGAPWPCSPARLDLLAEYGRDRVALCVYLVTRAEDARQDFERLGLTPDPALLTRFTAWARSRESVTKA</sequence>
<dbReference type="OrthoDB" id="3393036at2"/>
<protein>
    <recommendedName>
        <fullName evidence="3">Flavin reductase</fullName>
    </recommendedName>
</protein>
<organism evidence="1 2">
    <name type="scientific">Micromonospora olivasterospora</name>
    <dbReference type="NCBI Taxonomy" id="1880"/>
    <lineage>
        <taxon>Bacteria</taxon>
        <taxon>Bacillati</taxon>
        <taxon>Actinomycetota</taxon>
        <taxon>Actinomycetes</taxon>
        <taxon>Micromonosporales</taxon>
        <taxon>Micromonosporaceae</taxon>
        <taxon>Micromonospora</taxon>
    </lineage>
</organism>
<comment type="caution">
    <text evidence="1">The sequence shown here is derived from an EMBL/GenBank/DDBJ whole genome shotgun (WGS) entry which is preliminary data.</text>
</comment>
<reference evidence="1 2" key="1">
    <citation type="submission" date="2019-07" db="EMBL/GenBank/DDBJ databases">
        <title>R&amp;d 2014.</title>
        <authorList>
            <person name="Klenk H.-P."/>
        </authorList>
    </citation>
    <scope>NUCLEOTIDE SEQUENCE [LARGE SCALE GENOMIC DNA]</scope>
    <source>
        <strain evidence="1 2">DSM 43868</strain>
    </source>
</reference>